<reference evidence="7" key="1">
    <citation type="submission" date="2022-12" db="EMBL/GenBank/DDBJ databases">
        <authorList>
            <person name="Petersen C."/>
        </authorList>
    </citation>
    <scope>NUCLEOTIDE SEQUENCE</scope>
    <source>
        <strain evidence="7">IBT 16125</strain>
    </source>
</reference>
<comment type="caution">
    <text evidence="7">The sequence shown here is derived from an EMBL/GenBank/DDBJ whole genome shotgun (WGS) entry which is preliminary data.</text>
</comment>
<dbReference type="GO" id="GO:0004499">
    <property type="term" value="F:N,N-dimethylaniline monooxygenase activity"/>
    <property type="evidence" value="ECO:0007669"/>
    <property type="project" value="InterPro"/>
</dbReference>
<evidence type="ECO:0000256" key="5">
    <source>
        <dbReference type="ARBA" id="ARBA00023002"/>
    </source>
</evidence>
<evidence type="ECO:0000313" key="7">
    <source>
        <dbReference type="EMBL" id="KAJ5465282.1"/>
    </source>
</evidence>
<comment type="similarity">
    <text evidence="2">Belongs to the FAD-binding monooxygenase family.</text>
</comment>
<sequence>MSPALKGPLTGSNGVHNDGIKSVSTEGEHSNGADKPAVSSDRLNEFGYPQNGSGRNYVLPNTWHSKKTKIRVACIGAGASGICLAYKMQHQMDPNTWELAIYEKNDNICGTWYENKYPGCACDIPSHIYTYSFEPHPDWSTYFAYAPEILEYFRKFADKHQCQRFVQVNSKVVEATWHPREGIYKIVIEDTNTGETREDWSHVLVNATGNLNKWKWPEIEGLYDFAGPKMHPSHWDESVDFVGKTVGIIGTGSTAIQVVPELQKVAKGLKLFMRSPTWISPPFGGNVLKEDLKGGEENAASRQYVFTDEEKRKFREDPDFLLNMRQKIEAEVNLLFPFFQRGTDLQKQMHVVMTEEMHNRIGPGHEELKEHLIPKWLPGCRRITPGDGYLEALTQDNVQPIFNEISKIVPEGLIDSDGVLHKVDILVCATGFDIPYAPHFKLTNGDGINMQDEWKDDPNLYLGLTAPRYPNYFVMVGVGGTWANGTILPALETASEHFIKIFRKMQEEGIKSIEVTQEACDDFIYHLDLFHKSKETVWSDTCRSWYKKNGKAWIWPGATIHYLKTLNAPPRYEDYKFTYWSGRRFAYFGDGNVQATALKENVSAMAPYIRESDHPWHIA</sequence>
<evidence type="ECO:0000256" key="2">
    <source>
        <dbReference type="ARBA" id="ARBA00010139"/>
    </source>
</evidence>
<dbReference type="RefSeq" id="XP_056772129.1">
    <property type="nucleotide sequence ID" value="XM_056904362.1"/>
</dbReference>
<dbReference type="GeneID" id="81594605"/>
<feature type="region of interest" description="Disordered" evidence="6">
    <location>
        <begin position="1"/>
        <end position="45"/>
    </location>
</feature>
<comment type="cofactor">
    <cofactor evidence="1">
        <name>FAD</name>
        <dbReference type="ChEBI" id="CHEBI:57692"/>
    </cofactor>
</comment>
<keyword evidence="5" id="KW-0560">Oxidoreductase</keyword>
<dbReference type="Pfam" id="PF00743">
    <property type="entry name" value="FMO-like"/>
    <property type="match status" value="1"/>
</dbReference>
<dbReference type="AlphaFoldDB" id="A0AAD6G9D8"/>
<dbReference type="Proteomes" id="UP001213681">
    <property type="component" value="Unassembled WGS sequence"/>
</dbReference>
<evidence type="ECO:0000256" key="4">
    <source>
        <dbReference type="ARBA" id="ARBA00022827"/>
    </source>
</evidence>
<keyword evidence="4" id="KW-0274">FAD</keyword>
<dbReference type="PANTHER" id="PTHR42877:SF8">
    <property type="entry name" value="MONOOXYGENASE"/>
    <property type="match status" value="1"/>
</dbReference>
<keyword evidence="8" id="KW-1185">Reference proteome</keyword>
<evidence type="ECO:0000313" key="8">
    <source>
        <dbReference type="Proteomes" id="UP001213681"/>
    </source>
</evidence>
<evidence type="ECO:0008006" key="9">
    <source>
        <dbReference type="Google" id="ProtNLM"/>
    </source>
</evidence>
<organism evidence="7 8">
    <name type="scientific">Penicillium daleae</name>
    <dbReference type="NCBI Taxonomy" id="63821"/>
    <lineage>
        <taxon>Eukaryota</taxon>
        <taxon>Fungi</taxon>
        <taxon>Dikarya</taxon>
        <taxon>Ascomycota</taxon>
        <taxon>Pezizomycotina</taxon>
        <taxon>Eurotiomycetes</taxon>
        <taxon>Eurotiomycetidae</taxon>
        <taxon>Eurotiales</taxon>
        <taxon>Aspergillaceae</taxon>
        <taxon>Penicillium</taxon>
    </lineage>
</organism>
<gene>
    <name evidence="7" type="ORF">N7458_000968</name>
</gene>
<evidence type="ECO:0000256" key="1">
    <source>
        <dbReference type="ARBA" id="ARBA00001974"/>
    </source>
</evidence>
<dbReference type="InterPro" id="IPR051209">
    <property type="entry name" value="FAD-bind_Monooxygenase_sf"/>
</dbReference>
<dbReference type="GO" id="GO:0050661">
    <property type="term" value="F:NADP binding"/>
    <property type="evidence" value="ECO:0007669"/>
    <property type="project" value="InterPro"/>
</dbReference>
<dbReference type="InterPro" id="IPR020946">
    <property type="entry name" value="Flavin_mOase-like"/>
</dbReference>
<keyword evidence="3" id="KW-0285">Flavoprotein</keyword>
<dbReference type="Gene3D" id="3.50.50.60">
    <property type="entry name" value="FAD/NAD(P)-binding domain"/>
    <property type="match status" value="2"/>
</dbReference>
<dbReference type="InterPro" id="IPR036188">
    <property type="entry name" value="FAD/NAD-bd_sf"/>
</dbReference>
<dbReference type="PANTHER" id="PTHR42877">
    <property type="entry name" value="L-ORNITHINE N(5)-MONOOXYGENASE-RELATED"/>
    <property type="match status" value="1"/>
</dbReference>
<dbReference type="SUPFAM" id="SSF51905">
    <property type="entry name" value="FAD/NAD(P)-binding domain"/>
    <property type="match status" value="3"/>
</dbReference>
<dbReference type="EMBL" id="JAPVEA010000001">
    <property type="protein sequence ID" value="KAJ5465282.1"/>
    <property type="molecule type" value="Genomic_DNA"/>
</dbReference>
<accession>A0AAD6G9D8</accession>
<evidence type="ECO:0000256" key="6">
    <source>
        <dbReference type="SAM" id="MobiDB-lite"/>
    </source>
</evidence>
<proteinExistence type="inferred from homology"/>
<dbReference type="GO" id="GO:0050660">
    <property type="term" value="F:flavin adenine dinucleotide binding"/>
    <property type="evidence" value="ECO:0007669"/>
    <property type="project" value="InterPro"/>
</dbReference>
<evidence type="ECO:0000256" key="3">
    <source>
        <dbReference type="ARBA" id="ARBA00022630"/>
    </source>
</evidence>
<reference evidence="7" key="2">
    <citation type="journal article" date="2023" name="IMA Fungus">
        <title>Comparative genomic study of the Penicillium genus elucidates a diverse pangenome and 15 lateral gene transfer events.</title>
        <authorList>
            <person name="Petersen C."/>
            <person name="Sorensen T."/>
            <person name="Nielsen M.R."/>
            <person name="Sondergaard T.E."/>
            <person name="Sorensen J.L."/>
            <person name="Fitzpatrick D.A."/>
            <person name="Frisvad J.C."/>
            <person name="Nielsen K.L."/>
        </authorList>
    </citation>
    <scope>NUCLEOTIDE SEQUENCE</scope>
    <source>
        <strain evidence="7">IBT 16125</strain>
    </source>
</reference>
<name>A0AAD6G9D8_9EURO</name>
<protein>
    <recommendedName>
        <fullName evidence="9">FAD/NAD(P)-binding domain-containing protein</fullName>
    </recommendedName>
</protein>